<evidence type="ECO:0000313" key="3">
    <source>
        <dbReference type="Proteomes" id="UP000729402"/>
    </source>
</evidence>
<gene>
    <name evidence="2" type="ORF">GUJ93_ZPchr0002g23259</name>
</gene>
<dbReference type="EMBL" id="JAAALK010000287">
    <property type="protein sequence ID" value="KAG8059811.1"/>
    <property type="molecule type" value="Genomic_DNA"/>
</dbReference>
<evidence type="ECO:0000256" key="1">
    <source>
        <dbReference type="SAM" id="Coils"/>
    </source>
</evidence>
<keyword evidence="1" id="KW-0175">Coiled coil</keyword>
<evidence type="ECO:0000313" key="2">
    <source>
        <dbReference type="EMBL" id="KAG8059811.1"/>
    </source>
</evidence>
<reference evidence="2" key="1">
    <citation type="journal article" date="2021" name="bioRxiv">
        <title>Whole Genome Assembly and Annotation of Northern Wild Rice, Zizania palustris L., Supports a Whole Genome Duplication in the Zizania Genus.</title>
        <authorList>
            <person name="Haas M."/>
            <person name="Kono T."/>
            <person name="Macchietto M."/>
            <person name="Millas R."/>
            <person name="McGilp L."/>
            <person name="Shao M."/>
            <person name="Duquette J."/>
            <person name="Hirsch C.N."/>
            <person name="Kimball J."/>
        </authorList>
    </citation>
    <scope>NUCLEOTIDE SEQUENCE</scope>
    <source>
        <tissue evidence="2">Fresh leaf tissue</tissue>
    </source>
</reference>
<organism evidence="2 3">
    <name type="scientific">Zizania palustris</name>
    <name type="common">Northern wild rice</name>
    <dbReference type="NCBI Taxonomy" id="103762"/>
    <lineage>
        <taxon>Eukaryota</taxon>
        <taxon>Viridiplantae</taxon>
        <taxon>Streptophyta</taxon>
        <taxon>Embryophyta</taxon>
        <taxon>Tracheophyta</taxon>
        <taxon>Spermatophyta</taxon>
        <taxon>Magnoliopsida</taxon>
        <taxon>Liliopsida</taxon>
        <taxon>Poales</taxon>
        <taxon>Poaceae</taxon>
        <taxon>BOP clade</taxon>
        <taxon>Oryzoideae</taxon>
        <taxon>Oryzeae</taxon>
        <taxon>Zizaniinae</taxon>
        <taxon>Zizania</taxon>
    </lineage>
</organism>
<accession>A0A8J5SNA2</accession>
<comment type="caution">
    <text evidence="2">The sequence shown here is derived from an EMBL/GenBank/DDBJ whole genome shotgun (WGS) entry which is preliminary data.</text>
</comment>
<dbReference type="Proteomes" id="UP000729402">
    <property type="component" value="Unassembled WGS sequence"/>
</dbReference>
<protein>
    <submittedName>
        <fullName evidence="2">Uncharacterized protein</fullName>
    </submittedName>
</protein>
<proteinExistence type="predicted"/>
<feature type="coiled-coil region" evidence="1">
    <location>
        <begin position="96"/>
        <end position="130"/>
    </location>
</feature>
<dbReference type="AlphaFoldDB" id="A0A8J5SNA2"/>
<reference evidence="2" key="2">
    <citation type="submission" date="2021-02" db="EMBL/GenBank/DDBJ databases">
        <authorList>
            <person name="Kimball J.A."/>
            <person name="Haas M.W."/>
            <person name="Macchietto M."/>
            <person name="Kono T."/>
            <person name="Duquette J."/>
            <person name="Shao M."/>
        </authorList>
    </citation>
    <scope>NUCLEOTIDE SEQUENCE</scope>
    <source>
        <tissue evidence="2">Fresh leaf tissue</tissue>
    </source>
</reference>
<sequence length="150" mass="17968">MMRKIGYLLQPEFEGLEFAVGADRRWRVLLDLRHAHDEKLRTTAFRCHRARQEEESFSLFYNTKHDEDTTIVHMARMMESMDDMYTLQGHESRKEIEAQGEKLRSLERELQASQRQVAEQERRILHLQSQVQSRRRTRVTARMSVPLPQE</sequence>
<keyword evidence="3" id="KW-1185">Reference proteome</keyword>
<name>A0A8J5SNA2_ZIZPA</name>